<name>A6FY19_9BACT</name>
<reference evidence="6 7" key="1">
    <citation type="submission" date="2007-06" db="EMBL/GenBank/DDBJ databases">
        <authorList>
            <person name="Shimkets L."/>
            <person name="Ferriera S."/>
            <person name="Johnson J."/>
            <person name="Kravitz S."/>
            <person name="Beeson K."/>
            <person name="Sutton G."/>
            <person name="Rogers Y.-H."/>
            <person name="Friedman R."/>
            <person name="Frazier M."/>
            <person name="Venter J.C."/>
        </authorList>
    </citation>
    <scope>NUCLEOTIDE SEQUENCE [LARGE SCALE GENOMIC DNA]</scope>
    <source>
        <strain evidence="6 7">SIR-1</strain>
    </source>
</reference>
<dbReference type="Pfam" id="PF00440">
    <property type="entry name" value="TetR_N"/>
    <property type="match status" value="1"/>
</dbReference>
<dbReference type="PANTHER" id="PTHR30055">
    <property type="entry name" value="HTH-TYPE TRANSCRIPTIONAL REGULATOR RUTR"/>
    <property type="match status" value="1"/>
</dbReference>
<dbReference type="OrthoDB" id="9793734at2"/>
<evidence type="ECO:0000313" key="7">
    <source>
        <dbReference type="Proteomes" id="UP000005801"/>
    </source>
</evidence>
<sequence length="200" mass="22244">MSEPTKTNRERQREQTRRRLYESALAIFRRDGVHGCRTEDIAKAAGVSRASFYFHFPTKEHVLLARMAETEQEICAAIEALGEQAPIDAVLATLNATMAGIWERDPELLPDLAGAALRFTATIMDDQEATPLRALLSERFALAAERKQIEAMLPPKLLGDFYLANTLGGLLAWYGNQVMPLKSVLDAATHMFWNGVRAPS</sequence>
<dbReference type="SUPFAM" id="SSF46689">
    <property type="entry name" value="Homeodomain-like"/>
    <property type="match status" value="1"/>
</dbReference>
<comment type="caution">
    <text evidence="6">The sequence shown here is derived from an EMBL/GenBank/DDBJ whole genome shotgun (WGS) entry which is preliminary data.</text>
</comment>
<dbReference type="InterPro" id="IPR009057">
    <property type="entry name" value="Homeodomain-like_sf"/>
</dbReference>
<organism evidence="6 7">
    <name type="scientific">Plesiocystis pacifica SIR-1</name>
    <dbReference type="NCBI Taxonomy" id="391625"/>
    <lineage>
        <taxon>Bacteria</taxon>
        <taxon>Pseudomonadati</taxon>
        <taxon>Myxococcota</taxon>
        <taxon>Polyangia</taxon>
        <taxon>Nannocystales</taxon>
        <taxon>Nannocystaceae</taxon>
        <taxon>Plesiocystis</taxon>
    </lineage>
</organism>
<evidence type="ECO:0000313" key="6">
    <source>
        <dbReference type="EMBL" id="EDM81398.1"/>
    </source>
</evidence>
<keyword evidence="2 4" id="KW-0238">DNA-binding</keyword>
<accession>A6FY19</accession>
<gene>
    <name evidence="6" type="ORF">PPSIR1_39445</name>
</gene>
<keyword evidence="1" id="KW-0805">Transcription regulation</keyword>
<dbReference type="eggNOG" id="COG1309">
    <property type="taxonomic scope" value="Bacteria"/>
</dbReference>
<dbReference type="Gene3D" id="1.10.357.10">
    <property type="entry name" value="Tetracycline Repressor, domain 2"/>
    <property type="match status" value="1"/>
</dbReference>
<dbReference type="GO" id="GO:0003700">
    <property type="term" value="F:DNA-binding transcription factor activity"/>
    <property type="evidence" value="ECO:0007669"/>
    <property type="project" value="TreeGrafter"/>
</dbReference>
<protein>
    <submittedName>
        <fullName evidence="6">Putative TetR-family transcriptional regulator</fullName>
    </submittedName>
</protein>
<keyword evidence="7" id="KW-1185">Reference proteome</keyword>
<dbReference type="Proteomes" id="UP000005801">
    <property type="component" value="Unassembled WGS sequence"/>
</dbReference>
<evidence type="ECO:0000256" key="1">
    <source>
        <dbReference type="ARBA" id="ARBA00023015"/>
    </source>
</evidence>
<dbReference type="STRING" id="391625.PPSIR1_39445"/>
<dbReference type="EMBL" id="ABCS01000003">
    <property type="protein sequence ID" value="EDM81398.1"/>
    <property type="molecule type" value="Genomic_DNA"/>
</dbReference>
<evidence type="ECO:0000259" key="5">
    <source>
        <dbReference type="PROSITE" id="PS50977"/>
    </source>
</evidence>
<keyword evidence="3" id="KW-0804">Transcription</keyword>
<dbReference type="RefSeq" id="WP_006969368.1">
    <property type="nucleotide sequence ID" value="NZ_ABCS01000003.1"/>
</dbReference>
<dbReference type="PROSITE" id="PS50977">
    <property type="entry name" value="HTH_TETR_2"/>
    <property type="match status" value="1"/>
</dbReference>
<evidence type="ECO:0000256" key="4">
    <source>
        <dbReference type="PROSITE-ProRule" id="PRU00335"/>
    </source>
</evidence>
<dbReference type="PRINTS" id="PR00455">
    <property type="entry name" value="HTHTETR"/>
</dbReference>
<proteinExistence type="predicted"/>
<dbReference type="PANTHER" id="PTHR30055:SF234">
    <property type="entry name" value="HTH-TYPE TRANSCRIPTIONAL REGULATOR BETI"/>
    <property type="match status" value="1"/>
</dbReference>
<feature type="domain" description="HTH tetR-type" evidence="5">
    <location>
        <begin position="14"/>
        <end position="74"/>
    </location>
</feature>
<dbReference type="InterPro" id="IPR050109">
    <property type="entry name" value="HTH-type_TetR-like_transc_reg"/>
</dbReference>
<evidence type="ECO:0000256" key="2">
    <source>
        <dbReference type="ARBA" id="ARBA00023125"/>
    </source>
</evidence>
<dbReference type="AlphaFoldDB" id="A6FY19"/>
<dbReference type="InterPro" id="IPR001647">
    <property type="entry name" value="HTH_TetR"/>
</dbReference>
<evidence type="ECO:0000256" key="3">
    <source>
        <dbReference type="ARBA" id="ARBA00023163"/>
    </source>
</evidence>
<feature type="DNA-binding region" description="H-T-H motif" evidence="4">
    <location>
        <begin position="37"/>
        <end position="56"/>
    </location>
</feature>
<dbReference type="GO" id="GO:0000976">
    <property type="term" value="F:transcription cis-regulatory region binding"/>
    <property type="evidence" value="ECO:0007669"/>
    <property type="project" value="TreeGrafter"/>
</dbReference>